<dbReference type="AlphaFoldDB" id="A0A0L0P4Y7"/>
<evidence type="ECO:0000313" key="1">
    <source>
        <dbReference type="EMBL" id="KNE01081.1"/>
    </source>
</evidence>
<accession>A0A0L0P4Y7</accession>
<name>A0A0L0P4Y7_CANAR</name>
<comment type="caution">
    <text evidence="1">The sequence shown here is derived from an EMBL/GenBank/DDBJ whole genome shotgun (WGS) entry which is preliminary data.</text>
</comment>
<reference evidence="2" key="1">
    <citation type="journal article" date="2015" name="BMC Genomics">
        <title>Draft genome of a commonly misdiagnosed multidrug resistant pathogen Candida auris.</title>
        <authorList>
            <person name="Chatterjee S."/>
            <person name="Alampalli S.V."/>
            <person name="Nageshan R.K."/>
            <person name="Chettiar S.T."/>
            <person name="Joshi S."/>
            <person name="Tatu U.S."/>
        </authorList>
    </citation>
    <scope>NUCLEOTIDE SEQUENCE [LARGE SCALE GENOMIC DNA]</scope>
    <source>
        <strain evidence="2">6684</strain>
    </source>
</reference>
<organism evidence="1 2">
    <name type="scientific">Candidozyma auris</name>
    <name type="common">Yeast</name>
    <name type="synonym">Candida auris</name>
    <dbReference type="NCBI Taxonomy" id="498019"/>
    <lineage>
        <taxon>Eukaryota</taxon>
        <taxon>Fungi</taxon>
        <taxon>Dikarya</taxon>
        <taxon>Ascomycota</taxon>
        <taxon>Saccharomycotina</taxon>
        <taxon>Pichiomycetes</taxon>
        <taxon>Metschnikowiaceae</taxon>
        <taxon>Candidozyma</taxon>
    </lineage>
</organism>
<dbReference type="EMBL" id="LGST01000016">
    <property type="protein sequence ID" value="KNE01081.1"/>
    <property type="molecule type" value="Genomic_DNA"/>
</dbReference>
<dbReference type="Proteomes" id="UP000037122">
    <property type="component" value="Unassembled WGS sequence"/>
</dbReference>
<sequence length="41" mass="4414">MVMLQFVASAALPLAETWQAKIVPFLKTTGLKMQAPNPTLG</sequence>
<gene>
    <name evidence="1" type="ORF">QG37_01955</name>
</gene>
<proteinExistence type="predicted"/>
<protein>
    <submittedName>
        <fullName evidence="1">Uncharacterized protein</fullName>
    </submittedName>
</protein>
<evidence type="ECO:0000313" key="2">
    <source>
        <dbReference type="Proteomes" id="UP000037122"/>
    </source>
</evidence>